<sequence>MFTTICCLGGTELEDIPLHVIHLSQDDPQKCTSRKMARHGLTELHHDIRHTPRRGILLNPLSGRILGPDDAGEFSRGGCLVGLDCSWKQLEDSVKFLNNKTRLKGRTLPIVLAANPVSWGKPGRLSNVEAFATSLFVLGHFKQARQVLRPFKFGEQFFTLNKEPLEAYSGAETNQQLADLQWEFFDKPEDSPND</sequence>
<dbReference type="GO" id="GO:0005737">
    <property type="term" value="C:cytoplasm"/>
    <property type="evidence" value="ECO:0007669"/>
    <property type="project" value="UniProtKB-SubCell"/>
</dbReference>
<dbReference type="Pfam" id="PF04068">
    <property type="entry name" value="Fer4_RLI"/>
    <property type="match status" value="1"/>
</dbReference>
<dbReference type="Proteomes" id="UP000248161">
    <property type="component" value="Unassembled WGS sequence"/>
</dbReference>
<keyword evidence="2 7" id="KW-0963">Cytoplasm</keyword>
<comment type="function">
    <text evidence="7">Aminocarboxypropyltransferase that catalyzes the aminocarboxypropyl transfer on pseudouridine corresponding to position 914 in M.jannaschii 16S rRNA. It constitutes the last step in biosynthesis of the hypermodified N1-methyl-N3-(3-amino-3-carboxypropyl) pseudouridine (m1acp3-Psi).</text>
</comment>
<dbReference type="NCBIfam" id="NF002621">
    <property type="entry name" value="PRK02287.1"/>
    <property type="match status" value="1"/>
</dbReference>
<comment type="catalytic activity">
    <reaction evidence="7">
        <text>an N(1)-methylpseudouridine in rRNA + S-adenosyl-L-methionine = N(1)-methyl-N(3)-[(3S)-3-amino-3-carboxypropyl]pseudouridine in rRNA + S-methyl-5'-thioadenosine + H(+)</text>
        <dbReference type="Rhea" id="RHEA:63296"/>
        <dbReference type="Rhea" id="RHEA-COMP:11634"/>
        <dbReference type="Rhea" id="RHEA-COMP:16310"/>
        <dbReference type="ChEBI" id="CHEBI:15378"/>
        <dbReference type="ChEBI" id="CHEBI:17509"/>
        <dbReference type="ChEBI" id="CHEBI:59789"/>
        <dbReference type="ChEBI" id="CHEBI:74890"/>
        <dbReference type="ChEBI" id="CHEBI:146234"/>
        <dbReference type="EC" id="2.5.1.157"/>
    </reaction>
</comment>
<accession>A0A2V3HNV9</accession>
<keyword evidence="5 7" id="KW-0808">Transferase</keyword>
<feature type="binding site" evidence="7">
    <location>
        <position position="83"/>
    </location>
    <ligand>
        <name>S-adenosyl-L-methionine</name>
        <dbReference type="ChEBI" id="CHEBI:59789"/>
    </ligand>
</feature>
<dbReference type="GO" id="GO:1904047">
    <property type="term" value="F:S-adenosyl-L-methionine binding"/>
    <property type="evidence" value="ECO:0007669"/>
    <property type="project" value="UniProtKB-UniRule"/>
</dbReference>
<dbReference type="GO" id="GO:0000455">
    <property type="term" value="P:enzyme-directed rRNA pseudouridine synthesis"/>
    <property type="evidence" value="ECO:0007669"/>
    <property type="project" value="UniProtKB-UniRule"/>
</dbReference>
<comment type="subcellular location">
    <subcellularLocation>
        <location evidence="7">Cytoplasm</location>
    </subcellularLocation>
</comment>
<dbReference type="PANTHER" id="PTHR20426">
    <property type="entry name" value="RIBOSOME BIOGENESIS PROTEIN TSR3 HOMOLOG"/>
    <property type="match status" value="1"/>
</dbReference>
<comment type="caution">
    <text evidence="7">Lacks conserved residue(s) required for the propagation of feature annotation.</text>
</comment>
<feature type="domain" description="16S/18S rRNA aminocarboxypropyltransferase Tsr3 C-terminal" evidence="8">
    <location>
        <begin position="56"/>
        <end position="184"/>
    </location>
</feature>
<name>A0A2V3HNV9_9ARCH</name>
<comment type="similarity">
    <text evidence="7">Belongs to the TDD superfamily. TSR3 family.</text>
</comment>
<dbReference type="HAMAP" id="MF_01116">
    <property type="entry name" value="TSR3"/>
    <property type="match status" value="1"/>
</dbReference>
<proteinExistence type="inferred from homology"/>
<evidence type="ECO:0000256" key="1">
    <source>
        <dbReference type="ARBA" id="ARBA00014114"/>
    </source>
</evidence>
<dbReference type="GO" id="GO:0106388">
    <property type="term" value="F:rRNA small subunit aminocarboxypropyltransferase activity"/>
    <property type="evidence" value="ECO:0007669"/>
    <property type="project" value="UniProtKB-EC"/>
</dbReference>
<evidence type="ECO:0000256" key="4">
    <source>
        <dbReference type="ARBA" id="ARBA00022552"/>
    </source>
</evidence>
<organism evidence="10 11">
    <name type="scientific">Candidatus Thalassarchaeum betae</name>
    <dbReference type="NCBI Taxonomy" id="2599289"/>
    <lineage>
        <taxon>Archaea</taxon>
        <taxon>Methanobacteriati</taxon>
        <taxon>Thermoplasmatota</taxon>
        <taxon>Candidatus Poseidoniia</taxon>
        <taxon>Candidatus Poseidoniales</taxon>
        <taxon>Candidatus Thalassarchaeaceae</taxon>
        <taxon>Candidatus Thalassarchaeum</taxon>
    </lineage>
</organism>
<evidence type="ECO:0000313" key="11">
    <source>
        <dbReference type="Proteomes" id="UP000248161"/>
    </source>
</evidence>
<dbReference type="EC" id="2.5.1.157" evidence="7"/>
<comment type="caution">
    <text evidence="10">The sequence shown here is derived from an EMBL/GenBank/DDBJ whole genome shotgun (WGS) entry which is preliminary data.</text>
</comment>
<dbReference type="InterPro" id="IPR007209">
    <property type="entry name" value="RNaseL-inhib-like_metal-bd_dom"/>
</dbReference>
<keyword evidence="3 7" id="KW-0690">Ribosome biogenesis</keyword>
<evidence type="ECO:0000256" key="5">
    <source>
        <dbReference type="ARBA" id="ARBA00022679"/>
    </source>
</evidence>
<dbReference type="InterPro" id="IPR007177">
    <property type="entry name" value="Tsr3_C"/>
</dbReference>
<keyword evidence="4 7" id="KW-0698">rRNA processing</keyword>
<dbReference type="InterPro" id="IPR022968">
    <property type="entry name" value="Tsr3-like"/>
</dbReference>
<feature type="binding site" evidence="7">
    <location>
        <position position="108"/>
    </location>
    <ligand>
        <name>S-adenosyl-L-methionine</name>
        <dbReference type="ChEBI" id="CHEBI:59789"/>
    </ligand>
</feature>
<gene>
    <name evidence="10" type="ORF">CXX69_06535</name>
</gene>
<keyword evidence="6 7" id="KW-0949">S-adenosyl-L-methionine</keyword>
<evidence type="ECO:0000259" key="9">
    <source>
        <dbReference type="Pfam" id="PF04068"/>
    </source>
</evidence>
<evidence type="ECO:0000259" key="8">
    <source>
        <dbReference type="Pfam" id="PF04034"/>
    </source>
</evidence>
<evidence type="ECO:0000256" key="2">
    <source>
        <dbReference type="ARBA" id="ARBA00022490"/>
    </source>
</evidence>
<evidence type="ECO:0000313" key="10">
    <source>
        <dbReference type="EMBL" id="PXF20793.1"/>
    </source>
</evidence>
<evidence type="ECO:0000256" key="3">
    <source>
        <dbReference type="ARBA" id="ARBA00022517"/>
    </source>
</evidence>
<dbReference type="EMBL" id="PSPG01000021">
    <property type="protein sequence ID" value="PXF20793.1"/>
    <property type="molecule type" value="Genomic_DNA"/>
</dbReference>
<dbReference type="Pfam" id="PF04034">
    <property type="entry name" value="Ribo_biogen_C"/>
    <property type="match status" value="1"/>
</dbReference>
<reference evidence="10 11" key="1">
    <citation type="journal article" date="2015" name="Nat. Commun.">
        <title>Genomic and transcriptomic evidence for scavenging of diverse organic compounds by widespread deep-sea archaea.</title>
        <authorList>
            <person name="Li M."/>
            <person name="Baker B.J."/>
            <person name="Anantharaman K."/>
            <person name="Jain S."/>
            <person name="Breier J.A."/>
            <person name="Dick G.J."/>
        </authorList>
    </citation>
    <scope>NUCLEOTIDE SEQUENCE [LARGE SCALE GENOMIC DNA]</scope>
    <source>
        <strain evidence="10">Cayman_51_deep</strain>
    </source>
</reference>
<dbReference type="PANTHER" id="PTHR20426:SF0">
    <property type="entry name" value="18S RRNA AMINOCARBOXYPROPYLTRANSFERASE"/>
    <property type="match status" value="1"/>
</dbReference>
<feature type="binding site" evidence="7">
    <location>
        <position position="32"/>
    </location>
    <ligand>
        <name>S-adenosyl-L-methionine</name>
        <dbReference type="ChEBI" id="CHEBI:59789"/>
    </ligand>
</feature>
<dbReference type="AlphaFoldDB" id="A0A2V3HNV9"/>
<protein>
    <recommendedName>
        <fullName evidence="1 7">16S rRNA aminocarboxypropyltransferase</fullName>
        <ecNumber evidence="7">2.5.1.157</ecNumber>
    </recommendedName>
</protein>
<feature type="domain" description="RNase L inhibitor RLI-like possible metal-binding" evidence="9">
    <location>
        <begin position="17"/>
        <end position="45"/>
    </location>
</feature>
<evidence type="ECO:0000256" key="7">
    <source>
        <dbReference type="HAMAP-Rule" id="MF_01116"/>
    </source>
</evidence>
<evidence type="ECO:0000256" key="6">
    <source>
        <dbReference type="ARBA" id="ARBA00022691"/>
    </source>
</evidence>